<dbReference type="GO" id="GO:0008270">
    <property type="term" value="F:zinc ion binding"/>
    <property type="evidence" value="ECO:0007669"/>
    <property type="project" value="UniProtKB-KW"/>
</dbReference>
<dbReference type="SMART" id="SM01389">
    <property type="entry name" value="Spt4"/>
    <property type="match status" value="1"/>
</dbReference>
<dbReference type="PANTHER" id="PTHR12882">
    <property type="entry name" value="SUPPRESSOR OF TY 4"/>
    <property type="match status" value="1"/>
</dbReference>
<evidence type="ECO:0000313" key="15">
    <source>
        <dbReference type="Proteomes" id="UP000594260"/>
    </source>
</evidence>
<name>A0A7M7JJW0_VARDE</name>
<dbReference type="InterPro" id="IPR009287">
    <property type="entry name" value="Spt4"/>
</dbReference>
<proteinExistence type="inferred from homology"/>
<comment type="similarity">
    <text evidence="2 12">Belongs to the SPT4 family.</text>
</comment>
<reference evidence="14" key="1">
    <citation type="submission" date="2021-01" db="UniProtKB">
        <authorList>
            <consortium name="EnsemblMetazoa"/>
        </authorList>
    </citation>
    <scope>IDENTIFICATION</scope>
</reference>
<dbReference type="SUPFAM" id="SSF63393">
    <property type="entry name" value="RNA polymerase subunits"/>
    <property type="match status" value="1"/>
</dbReference>
<evidence type="ECO:0000259" key="13">
    <source>
        <dbReference type="SMART" id="SM01389"/>
    </source>
</evidence>
<evidence type="ECO:0000256" key="6">
    <source>
        <dbReference type="ARBA" id="ARBA00022771"/>
    </source>
</evidence>
<dbReference type="CDD" id="cd07973">
    <property type="entry name" value="Spt4"/>
    <property type="match status" value="1"/>
</dbReference>
<evidence type="ECO:0000256" key="3">
    <source>
        <dbReference type="ARBA" id="ARBA00020182"/>
    </source>
</evidence>
<keyword evidence="10 12" id="KW-0804">Transcription</keyword>
<comment type="function">
    <text evidence="12">Component of the DRB sensitivity-inducing factor complex (DSIF complex), which regulates transcription elongation by RNA polymerase II.</text>
</comment>
<evidence type="ECO:0000256" key="2">
    <source>
        <dbReference type="ARBA" id="ARBA00010464"/>
    </source>
</evidence>
<dbReference type="RefSeq" id="XP_022653263.1">
    <property type="nucleotide sequence ID" value="XM_022797528.1"/>
</dbReference>
<dbReference type="PANTHER" id="PTHR12882:SF1">
    <property type="entry name" value="TRANSCRIPTION ELONGATION FACTOR SPT4"/>
    <property type="match status" value="1"/>
</dbReference>
<evidence type="ECO:0000256" key="9">
    <source>
        <dbReference type="ARBA" id="ARBA00023159"/>
    </source>
</evidence>
<dbReference type="GO" id="GO:0000993">
    <property type="term" value="F:RNA polymerase II complex binding"/>
    <property type="evidence" value="ECO:0007669"/>
    <property type="project" value="TreeGrafter"/>
</dbReference>
<dbReference type="InterPro" id="IPR038510">
    <property type="entry name" value="Spt4_sf"/>
</dbReference>
<dbReference type="PIRSF" id="PIRSF025023">
    <property type="entry name" value="Spt4"/>
    <property type="match status" value="1"/>
</dbReference>
<protein>
    <recommendedName>
        <fullName evidence="3 12">Transcription elongation factor SPT4</fullName>
    </recommendedName>
</protein>
<sequence length="120" mass="13459">MTASMDNIPKDLRNLRACMLCSLVKSVDQFEDSGCENCEPLLQMKSNREQVLSCTSTNFSGLFTLMHAEDSWVAKWQRCVNRVPGAYAISVSGRLPAGMIRELKRRGVTYRSRDTSGYTA</sequence>
<dbReference type="GO" id="GO:0032044">
    <property type="term" value="C:DSIF complex"/>
    <property type="evidence" value="ECO:0007669"/>
    <property type="project" value="TreeGrafter"/>
</dbReference>
<dbReference type="GO" id="GO:0006355">
    <property type="term" value="P:regulation of DNA-templated transcription"/>
    <property type="evidence" value="ECO:0007669"/>
    <property type="project" value="InterPro"/>
</dbReference>
<dbReference type="OMA" id="NCKNANS"/>
<dbReference type="AlphaFoldDB" id="A0A7M7JJW0"/>
<evidence type="ECO:0000256" key="10">
    <source>
        <dbReference type="ARBA" id="ARBA00023163"/>
    </source>
</evidence>
<dbReference type="FunCoup" id="A0A7M7JJW0">
    <property type="interactions" value="1234"/>
</dbReference>
<dbReference type="InParanoid" id="A0A7M7JJW0"/>
<keyword evidence="6" id="KW-0863">Zinc-finger</keyword>
<feature type="domain" description="Spt4/RpoE2 zinc finger" evidence="13">
    <location>
        <begin position="15"/>
        <end position="92"/>
    </location>
</feature>
<dbReference type="FunFam" id="3.30.40.210:FF:000001">
    <property type="entry name" value="Transcription elongation factor SPT4"/>
    <property type="match status" value="1"/>
</dbReference>
<evidence type="ECO:0000256" key="7">
    <source>
        <dbReference type="ARBA" id="ARBA00022833"/>
    </source>
</evidence>
<keyword evidence="4" id="KW-0678">Repressor</keyword>
<keyword evidence="9" id="KW-0010">Activator</keyword>
<keyword evidence="8" id="KW-0805">Transcription regulation</keyword>
<keyword evidence="15" id="KW-1185">Reference proteome</keyword>
<evidence type="ECO:0000256" key="5">
    <source>
        <dbReference type="ARBA" id="ARBA00022723"/>
    </source>
</evidence>
<dbReference type="Gene3D" id="3.30.40.210">
    <property type="match status" value="1"/>
</dbReference>
<dbReference type="OrthoDB" id="248751at2759"/>
<evidence type="ECO:0000256" key="4">
    <source>
        <dbReference type="ARBA" id="ARBA00022491"/>
    </source>
</evidence>
<dbReference type="InterPro" id="IPR022800">
    <property type="entry name" value="Spt4/RpoE2_Znf"/>
</dbReference>
<dbReference type="EnsemblMetazoa" id="XM_022797528">
    <property type="protein sequence ID" value="XP_022653263"/>
    <property type="gene ID" value="LOC111247012"/>
</dbReference>
<dbReference type="KEGG" id="vde:111247012"/>
<accession>A0A7M7JJW0</accession>
<dbReference type="Pfam" id="PF06093">
    <property type="entry name" value="Spt4"/>
    <property type="match status" value="1"/>
</dbReference>
<organism evidence="14 15">
    <name type="scientific">Varroa destructor</name>
    <name type="common">Honeybee mite</name>
    <dbReference type="NCBI Taxonomy" id="109461"/>
    <lineage>
        <taxon>Eukaryota</taxon>
        <taxon>Metazoa</taxon>
        <taxon>Ecdysozoa</taxon>
        <taxon>Arthropoda</taxon>
        <taxon>Chelicerata</taxon>
        <taxon>Arachnida</taxon>
        <taxon>Acari</taxon>
        <taxon>Parasitiformes</taxon>
        <taxon>Mesostigmata</taxon>
        <taxon>Gamasina</taxon>
        <taxon>Dermanyssoidea</taxon>
        <taxon>Varroidae</taxon>
        <taxon>Varroa</taxon>
    </lineage>
</organism>
<dbReference type="InterPro" id="IPR029040">
    <property type="entry name" value="RPABC4/Spt4"/>
</dbReference>
<evidence type="ECO:0000256" key="8">
    <source>
        <dbReference type="ARBA" id="ARBA00023015"/>
    </source>
</evidence>
<dbReference type="GeneID" id="111247012"/>
<evidence type="ECO:0000256" key="11">
    <source>
        <dbReference type="ARBA" id="ARBA00023242"/>
    </source>
</evidence>
<keyword evidence="5" id="KW-0479">Metal-binding</keyword>
<keyword evidence="11 12" id="KW-0539">Nucleus</keyword>
<keyword evidence="7" id="KW-0862">Zinc</keyword>
<comment type="subcellular location">
    <subcellularLocation>
        <location evidence="1 12">Nucleus</location>
    </subcellularLocation>
</comment>
<dbReference type="GO" id="GO:0140673">
    <property type="term" value="P:transcription elongation-coupled chromatin remodeling"/>
    <property type="evidence" value="ECO:0007669"/>
    <property type="project" value="InterPro"/>
</dbReference>
<evidence type="ECO:0000313" key="14">
    <source>
        <dbReference type="EnsemblMetazoa" id="XP_022653263"/>
    </source>
</evidence>
<evidence type="ECO:0000256" key="1">
    <source>
        <dbReference type="ARBA" id="ARBA00004123"/>
    </source>
</evidence>
<evidence type="ECO:0000256" key="12">
    <source>
        <dbReference type="PIRNR" id="PIRNR025023"/>
    </source>
</evidence>
<dbReference type="Proteomes" id="UP000594260">
    <property type="component" value="Unplaced"/>
</dbReference>